<comment type="caution">
    <text evidence="1">The sequence shown here is derived from an EMBL/GenBank/DDBJ whole genome shotgun (WGS) entry which is preliminary data.</text>
</comment>
<proteinExistence type="predicted"/>
<organism evidence="1 2">
    <name type="scientific">Candidatus Campbellbacteria bacterium RIFCSPHIGHO2_12_FULL_35_10</name>
    <dbReference type="NCBI Taxonomy" id="1797578"/>
    <lineage>
        <taxon>Bacteria</taxon>
        <taxon>Candidatus Campbelliibacteriota</taxon>
    </lineage>
</organism>
<accession>A0A1F5EMR2</accession>
<sequence length="94" mass="10416">MFPESILTREVFMTGKDFHVLMERSPVGLRIEVGSMSILPHLYSSSDLCLSKAKKALQEIISMEGSEKGPSAEIVTLARNAIAEIEKATQNRNH</sequence>
<dbReference type="Proteomes" id="UP000185891">
    <property type="component" value="Unassembled WGS sequence"/>
</dbReference>
<gene>
    <name evidence="1" type="ORF">A3E89_01800</name>
</gene>
<dbReference type="AlphaFoldDB" id="A0A1F5EMR2"/>
<evidence type="ECO:0000313" key="1">
    <source>
        <dbReference type="EMBL" id="OGD68699.1"/>
    </source>
</evidence>
<evidence type="ECO:0000313" key="2">
    <source>
        <dbReference type="Proteomes" id="UP000185891"/>
    </source>
</evidence>
<name>A0A1F5EMR2_9BACT</name>
<dbReference type="EMBL" id="MFAA01000026">
    <property type="protein sequence ID" value="OGD68699.1"/>
    <property type="molecule type" value="Genomic_DNA"/>
</dbReference>
<reference evidence="1 2" key="1">
    <citation type="journal article" date="2016" name="Nat. Commun.">
        <title>Thousands of microbial genomes shed light on interconnected biogeochemical processes in an aquifer system.</title>
        <authorList>
            <person name="Anantharaman K."/>
            <person name="Brown C.T."/>
            <person name="Hug L.A."/>
            <person name="Sharon I."/>
            <person name="Castelle C.J."/>
            <person name="Probst A.J."/>
            <person name="Thomas B.C."/>
            <person name="Singh A."/>
            <person name="Wilkins M.J."/>
            <person name="Karaoz U."/>
            <person name="Brodie E.L."/>
            <person name="Williams K.H."/>
            <person name="Hubbard S.S."/>
            <person name="Banfield J.F."/>
        </authorList>
    </citation>
    <scope>NUCLEOTIDE SEQUENCE [LARGE SCALE GENOMIC DNA]</scope>
</reference>
<protein>
    <submittedName>
        <fullName evidence="1">Uncharacterized protein</fullName>
    </submittedName>
</protein>